<evidence type="ECO:0000313" key="16">
    <source>
        <dbReference type="Proteomes" id="UP000541421"/>
    </source>
</evidence>
<dbReference type="Gene3D" id="3.40.50.300">
    <property type="entry name" value="P-loop containing nucleotide triphosphate hydrolases"/>
    <property type="match status" value="2"/>
</dbReference>
<evidence type="ECO:0000256" key="9">
    <source>
        <dbReference type="ARBA" id="ARBA00023204"/>
    </source>
</evidence>
<dbReference type="PROSITE" id="PS00211">
    <property type="entry name" value="ABC_TRANSPORTER_1"/>
    <property type="match status" value="1"/>
</dbReference>
<evidence type="ECO:0000259" key="14">
    <source>
        <dbReference type="PROSITE" id="PS50893"/>
    </source>
</evidence>
<dbReference type="EC" id="3.6.1.-" evidence="12"/>
<keyword evidence="3 12" id="KW-0677">Repeat</keyword>
<evidence type="ECO:0000256" key="2">
    <source>
        <dbReference type="ARBA" id="ARBA00022490"/>
    </source>
</evidence>
<dbReference type="GO" id="GO:0043022">
    <property type="term" value="F:ribosome binding"/>
    <property type="evidence" value="ECO:0007669"/>
    <property type="project" value="UniProtKB-UniRule"/>
</dbReference>
<dbReference type="HAMAP" id="MF_00848">
    <property type="entry name" value="Uup"/>
    <property type="match status" value="1"/>
</dbReference>
<dbReference type="Gene3D" id="1.10.287.380">
    <property type="entry name" value="Valyl-tRNA synthetase, C-terminal domain"/>
    <property type="match status" value="1"/>
</dbReference>
<sequence length="646" mass="71969">MAEQTLITLTDAQLAFGHHALLDHANFSIQEGERIGLIGRNGAGKSSLLRVLDGRIQADDGEVARLSSLRAITVEQEPMLDETLSIFDNLVGNFMEQEDWSRPARANAMLDQLGLDGSVMAVDLSGGTRKRVALARAFLQEPDLLLLDEPTNHLDFEGILWLENTIKQSRCACVIITHDRRFLDAVTTRIVELDRGMLHSFPGNFSQWQTQKAAWLEAEKLHNDRFDKFLAQEEVWIRKGVEARRTRNEGRVKRLEALRRERAARRERVGNVNFAIDSGERSGKLVAELKNIHQQFGDKVVIDDYSTTIMRGDRIGLIGPNGAGKTTLLKIILGELQPTSGEVRLGTNLRIAYFDQMREQLDENAPLTDVINPGSEWIEIGNTRKHVMSYLEDFLFSPARAQSPVSSLSGGERARLLLARLFARPANVLVMDEPTNDLDIETLELLEQLLQEFDGTVLLVSHDRSFLDNVITQTIAYEGNGHWHDYVGGYDDWIMQRGGETKAIRSTSESKGGINSKTTEKNNTNVSSSKNGGISSSKNEGISSVNSGTGEAGKEDFATSGSVNASRKSPNKSKLSSWEARELAEIPDKIASMEKRQQELTEQLSDPELYSGGNDRAQAINDELAQIEEELLALFERWEILEAKGK</sequence>
<dbReference type="CDD" id="cd03221">
    <property type="entry name" value="ABCF_EF-3"/>
    <property type="match status" value="2"/>
</dbReference>
<dbReference type="Pfam" id="PF16326">
    <property type="entry name" value="ABC_tran_CTD"/>
    <property type="match status" value="1"/>
</dbReference>
<keyword evidence="5 12" id="KW-0227">DNA damage</keyword>
<keyword evidence="6 12" id="KW-0378">Hydrolase</keyword>
<feature type="domain" description="ABC transporter" evidence="14">
    <location>
        <begin position="287"/>
        <end position="517"/>
    </location>
</feature>
<evidence type="ECO:0000256" key="5">
    <source>
        <dbReference type="ARBA" id="ARBA00022763"/>
    </source>
</evidence>
<dbReference type="InterPro" id="IPR003593">
    <property type="entry name" value="AAA+_ATPase"/>
</dbReference>
<dbReference type="InterPro" id="IPR027417">
    <property type="entry name" value="P-loop_NTPase"/>
</dbReference>
<dbReference type="Proteomes" id="UP000541421">
    <property type="component" value="Unassembled WGS sequence"/>
</dbReference>
<reference evidence="15 16" key="1">
    <citation type="submission" date="2020-05" db="EMBL/GenBank/DDBJ databases">
        <authorList>
            <person name="Niu N."/>
        </authorList>
    </citation>
    <scope>NUCLEOTIDE SEQUENCE [LARGE SCALE GENOMIC DNA]</scope>
    <source>
        <strain evidence="15 16">LMG10982</strain>
    </source>
</reference>
<dbReference type="InterPro" id="IPR051309">
    <property type="entry name" value="ABCF_ATPase"/>
</dbReference>
<feature type="binding site" evidence="12">
    <location>
        <begin position="39"/>
        <end position="46"/>
    </location>
    <ligand>
        <name>ATP</name>
        <dbReference type="ChEBI" id="CHEBI:30616"/>
        <label>1</label>
    </ligand>
</feature>
<protein>
    <recommendedName>
        <fullName evidence="12">ATP-binding protein Uup</fullName>
        <ecNumber evidence="12">3.6.1.-</ecNumber>
    </recommendedName>
</protein>
<keyword evidence="1" id="KW-0472">Membrane</keyword>
<feature type="binding site" evidence="12">
    <location>
        <begin position="319"/>
        <end position="326"/>
    </location>
    <ligand>
        <name>ATP</name>
        <dbReference type="ChEBI" id="CHEBI:30616"/>
        <label>2</label>
    </ligand>
</feature>
<dbReference type="InterPro" id="IPR003439">
    <property type="entry name" value="ABC_transporter-like_ATP-bd"/>
</dbReference>
<dbReference type="GO" id="GO:0005737">
    <property type="term" value="C:cytoplasm"/>
    <property type="evidence" value="ECO:0007669"/>
    <property type="project" value="UniProtKB-SubCell"/>
</dbReference>
<keyword evidence="9 12" id="KW-0234">DNA repair</keyword>
<dbReference type="SUPFAM" id="SSF52540">
    <property type="entry name" value="P-loop containing nucleoside triphosphate hydrolases"/>
    <property type="match status" value="2"/>
</dbReference>
<comment type="function">
    <text evidence="12">Probably plays a role in ribosome assembly or function. May be involved in resolution of branched DNA intermediates that result from template switching in postreplication gaps. Binds DNA and has ATPase activity.</text>
</comment>
<keyword evidence="7 12" id="KW-0067">ATP-binding</keyword>
<keyword evidence="2 12" id="KW-0963">Cytoplasm</keyword>
<evidence type="ECO:0000256" key="4">
    <source>
        <dbReference type="ARBA" id="ARBA00022741"/>
    </source>
</evidence>
<dbReference type="SMART" id="SM00382">
    <property type="entry name" value="AAA"/>
    <property type="match status" value="2"/>
</dbReference>
<evidence type="ECO:0000256" key="10">
    <source>
        <dbReference type="ARBA" id="ARBA00049360"/>
    </source>
</evidence>
<evidence type="ECO:0000256" key="12">
    <source>
        <dbReference type="HAMAP-Rule" id="MF_00848"/>
    </source>
</evidence>
<dbReference type="FunFam" id="3.40.50.300:FF:000011">
    <property type="entry name" value="Putative ABC transporter ATP-binding component"/>
    <property type="match status" value="1"/>
</dbReference>
<evidence type="ECO:0000256" key="8">
    <source>
        <dbReference type="ARBA" id="ARBA00023125"/>
    </source>
</evidence>
<feature type="compositionally biased region" description="Polar residues" evidence="13">
    <location>
        <begin position="504"/>
        <end position="524"/>
    </location>
</feature>
<organism evidence="15 16">
    <name type="scientific">Pelistega europaea</name>
    <dbReference type="NCBI Taxonomy" id="106147"/>
    <lineage>
        <taxon>Bacteria</taxon>
        <taxon>Pseudomonadati</taxon>
        <taxon>Pseudomonadota</taxon>
        <taxon>Betaproteobacteria</taxon>
        <taxon>Burkholderiales</taxon>
        <taxon>Alcaligenaceae</taxon>
        <taxon>Pelistega</taxon>
    </lineage>
</organism>
<dbReference type="GO" id="GO:0016887">
    <property type="term" value="F:ATP hydrolysis activity"/>
    <property type="evidence" value="ECO:0007669"/>
    <property type="project" value="UniProtKB-UniRule"/>
</dbReference>
<evidence type="ECO:0000256" key="13">
    <source>
        <dbReference type="SAM" id="MobiDB-lite"/>
    </source>
</evidence>
<evidence type="ECO:0000256" key="7">
    <source>
        <dbReference type="ARBA" id="ARBA00022840"/>
    </source>
</evidence>
<evidence type="ECO:0000256" key="3">
    <source>
        <dbReference type="ARBA" id="ARBA00022737"/>
    </source>
</evidence>
<comment type="caution">
    <text evidence="15">The sequence shown here is derived from an EMBL/GenBank/DDBJ whole genome shotgun (WGS) entry which is preliminary data.</text>
</comment>
<name>A0A7Y4LB15_9BURK</name>
<dbReference type="Pfam" id="PF00005">
    <property type="entry name" value="ABC_tran"/>
    <property type="match status" value="2"/>
</dbReference>
<dbReference type="EMBL" id="JABGBO010000009">
    <property type="protein sequence ID" value="NOL50229.1"/>
    <property type="molecule type" value="Genomic_DNA"/>
</dbReference>
<keyword evidence="8 12" id="KW-0238">DNA-binding</keyword>
<dbReference type="Pfam" id="PF12848">
    <property type="entry name" value="ABC_tran_Xtn"/>
    <property type="match status" value="1"/>
</dbReference>
<evidence type="ECO:0000256" key="11">
    <source>
        <dbReference type="ARBA" id="ARBA00061478"/>
    </source>
</evidence>
<dbReference type="GO" id="GO:0006281">
    <property type="term" value="P:DNA repair"/>
    <property type="evidence" value="ECO:0007669"/>
    <property type="project" value="UniProtKB-KW"/>
</dbReference>
<dbReference type="InterPro" id="IPR037118">
    <property type="entry name" value="Val-tRNA_synth_C_sf"/>
</dbReference>
<accession>A0A7Y4LB15</accession>
<evidence type="ECO:0000256" key="1">
    <source>
        <dbReference type="ARBA" id="ARBA00022475"/>
    </source>
</evidence>
<evidence type="ECO:0000313" key="15">
    <source>
        <dbReference type="EMBL" id="NOL50229.1"/>
    </source>
</evidence>
<dbReference type="InterPro" id="IPR032781">
    <property type="entry name" value="ABC_tran_Xtn"/>
</dbReference>
<feature type="compositionally biased region" description="Basic and acidic residues" evidence="13">
    <location>
        <begin position="579"/>
        <end position="599"/>
    </location>
</feature>
<dbReference type="GO" id="GO:0003677">
    <property type="term" value="F:DNA binding"/>
    <property type="evidence" value="ECO:0007669"/>
    <property type="project" value="UniProtKB-UniRule"/>
</dbReference>
<feature type="compositionally biased region" description="Polar residues" evidence="13">
    <location>
        <begin position="559"/>
        <end position="576"/>
    </location>
</feature>
<dbReference type="InterPro" id="IPR032524">
    <property type="entry name" value="ABC_tran_C"/>
</dbReference>
<gene>
    <name evidence="12" type="primary">uup</name>
    <name evidence="15" type="ORF">HKX40_08820</name>
</gene>
<feature type="domain" description="ABC transporter" evidence="14">
    <location>
        <begin position="7"/>
        <end position="220"/>
    </location>
</feature>
<dbReference type="AlphaFoldDB" id="A0A7Y4LB15"/>
<evidence type="ECO:0000256" key="6">
    <source>
        <dbReference type="ARBA" id="ARBA00022801"/>
    </source>
</evidence>
<feature type="region of interest" description="Disordered" evidence="13">
    <location>
        <begin position="504"/>
        <end position="614"/>
    </location>
</feature>
<keyword evidence="1" id="KW-1003">Cell membrane</keyword>
<proteinExistence type="inferred from homology"/>
<dbReference type="PANTHER" id="PTHR42855:SF1">
    <property type="entry name" value="ABC TRANSPORTER DOMAIN-CONTAINING PROTEIN"/>
    <property type="match status" value="1"/>
</dbReference>
<dbReference type="InterPro" id="IPR017871">
    <property type="entry name" value="ABC_transporter-like_CS"/>
</dbReference>
<keyword evidence="16" id="KW-1185">Reference proteome</keyword>
<dbReference type="FunFam" id="3.40.50.300:FF:000309">
    <property type="entry name" value="ABC transporter ATP-binding protein"/>
    <property type="match status" value="1"/>
</dbReference>
<feature type="compositionally biased region" description="Low complexity" evidence="13">
    <location>
        <begin position="525"/>
        <end position="547"/>
    </location>
</feature>
<comment type="subcellular location">
    <subcellularLocation>
        <location evidence="12">Cytoplasm</location>
    </subcellularLocation>
    <text evidence="12">Associates with ribosomes.</text>
</comment>
<dbReference type="GO" id="GO:0005524">
    <property type="term" value="F:ATP binding"/>
    <property type="evidence" value="ECO:0007669"/>
    <property type="project" value="UniProtKB-UniRule"/>
</dbReference>
<comment type="catalytic activity">
    <reaction evidence="10 12">
        <text>ATP + H2O = ADP + phosphate + H(+)</text>
        <dbReference type="Rhea" id="RHEA:13065"/>
        <dbReference type="ChEBI" id="CHEBI:15377"/>
        <dbReference type="ChEBI" id="CHEBI:15378"/>
        <dbReference type="ChEBI" id="CHEBI:30616"/>
        <dbReference type="ChEBI" id="CHEBI:43474"/>
        <dbReference type="ChEBI" id="CHEBI:456216"/>
    </reaction>
</comment>
<dbReference type="RefSeq" id="WP_171589207.1">
    <property type="nucleotide sequence ID" value="NZ_JABGBO010000009.1"/>
</dbReference>
<dbReference type="PROSITE" id="PS50893">
    <property type="entry name" value="ABC_TRANSPORTER_2"/>
    <property type="match status" value="2"/>
</dbReference>
<dbReference type="InterPro" id="IPR043686">
    <property type="entry name" value="Uup"/>
</dbReference>
<keyword evidence="4 12" id="KW-0547">Nucleotide-binding</keyword>
<comment type="similarity">
    <text evidence="11 12">Belongs to the ABC transporter superfamily. ABCF family. Uup subfamily.</text>
</comment>
<dbReference type="PANTHER" id="PTHR42855">
    <property type="entry name" value="ABC TRANSPORTER ATP-BINDING SUBUNIT"/>
    <property type="match status" value="1"/>
</dbReference>